<dbReference type="Proteomes" id="UP000637628">
    <property type="component" value="Unassembled WGS sequence"/>
</dbReference>
<sequence length="43" mass="4818">MSLHFGRRTVVLRPVTPLPVGVLTVAVGGVYFVWLLLRQGRKQ</sequence>
<dbReference type="Gene3D" id="1.10.3470.10">
    <property type="entry name" value="ABC transporter involved in vitamin B12 uptake, BtuC"/>
    <property type="match status" value="1"/>
</dbReference>
<keyword evidence="4 5" id="KW-0472">Membrane</keyword>
<name>A0ABQ3Z8F8_9ACTN</name>
<protein>
    <submittedName>
        <fullName evidence="6">Uncharacterized protein</fullName>
    </submittedName>
</protein>
<feature type="transmembrane region" description="Helical" evidence="5">
    <location>
        <begin position="20"/>
        <end position="37"/>
    </location>
</feature>
<comment type="caution">
    <text evidence="6">The sequence shown here is derived from an EMBL/GenBank/DDBJ whole genome shotgun (WGS) entry which is preliminary data.</text>
</comment>
<evidence type="ECO:0000256" key="1">
    <source>
        <dbReference type="ARBA" id="ARBA00004141"/>
    </source>
</evidence>
<evidence type="ECO:0000313" key="7">
    <source>
        <dbReference type="Proteomes" id="UP000637628"/>
    </source>
</evidence>
<evidence type="ECO:0000256" key="2">
    <source>
        <dbReference type="ARBA" id="ARBA00022692"/>
    </source>
</evidence>
<keyword evidence="7" id="KW-1185">Reference proteome</keyword>
<evidence type="ECO:0000313" key="6">
    <source>
        <dbReference type="EMBL" id="GIE06102.1"/>
    </source>
</evidence>
<comment type="subcellular location">
    <subcellularLocation>
        <location evidence="1">Membrane</location>
        <topology evidence="1">Multi-pass membrane protein</topology>
    </subcellularLocation>
</comment>
<evidence type="ECO:0000256" key="5">
    <source>
        <dbReference type="SAM" id="Phobius"/>
    </source>
</evidence>
<evidence type="ECO:0000256" key="3">
    <source>
        <dbReference type="ARBA" id="ARBA00022989"/>
    </source>
</evidence>
<proteinExistence type="predicted"/>
<organism evidence="6 7">
    <name type="scientific">Paractinoplanes durhamensis</name>
    <dbReference type="NCBI Taxonomy" id="113563"/>
    <lineage>
        <taxon>Bacteria</taxon>
        <taxon>Bacillati</taxon>
        <taxon>Actinomycetota</taxon>
        <taxon>Actinomycetes</taxon>
        <taxon>Micromonosporales</taxon>
        <taxon>Micromonosporaceae</taxon>
        <taxon>Paractinoplanes</taxon>
    </lineage>
</organism>
<keyword evidence="3 5" id="KW-1133">Transmembrane helix</keyword>
<dbReference type="SUPFAM" id="SSF81345">
    <property type="entry name" value="ABC transporter involved in vitamin B12 uptake, BtuC"/>
    <property type="match status" value="1"/>
</dbReference>
<dbReference type="EMBL" id="BOML01000059">
    <property type="protein sequence ID" value="GIE06102.1"/>
    <property type="molecule type" value="Genomic_DNA"/>
</dbReference>
<evidence type="ECO:0000256" key="4">
    <source>
        <dbReference type="ARBA" id="ARBA00023136"/>
    </source>
</evidence>
<keyword evidence="2 5" id="KW-0812">Transmembrane</keyword>
<reference evidence="6 7" key="1">
    <citation type="submission" date="2021-01" db="EMBL/GenBank/DDBJ databases">
        <title>Whole genome shotgun sequence of Actinoplanes durhamensis NBRC 14914.</title>
        <authorList>
            <person name="Komaki H."/>
            <person name="Tamura T."/>
        </authorList>
    </citation>
    <scope>NUCLEOTIDE SEQUENCE [LARGE SCALE GENOMIC DNA]</scope>
    <source>
        <strain evidence="6 7">NBRC 14914</strain>
    </source>
</reference>
<dbReference type="RefSeq" id="WP_275414745.1">
    <property type="nucleotide sequence ID" value="NZ_BAAATX010000022.1"/>
</dbReference>
<gene>
    <name evidence="6" type="ORF">Adu01nite_74520</name>
</gene>
<accession>A0ABQ3Z8F8</accession>
<dbReference type="InterPro" id="IPR037294">
    <property type="entry name" value="ABC_BtuC-like"/>
</dbReference>